<name>A0AAU8G194_9MICO</name>
<proteinExistence type="predicted"/>
<gene>
    <name evidence="1" type="ORF">ABRQ22_01400</name>
</gene>
<reference evidence="1" key="1">
    <citation type="submission" date="2024-06" db="EMBL/GenBank/DDBJ databases">
        <title>Complete genome sequence of the cellulolytic actinobacterium, Cellulosimicrobium ES-005.</title>
        <authorList>
            <person name="Matthews C.T."/>
            <person name="Underwood K.D."/>
            <person name="Ghanchi K.M."/>
            <person name="Fields S.D."/>
            <person name="Gardner S.G."/>
        </authorList>
    </citation>
    <scope>NUCLEOTIDE SEQUENCE</scope>
    <source>
        <strain evidence="1">ES-005</strain>
    </source>
</reference>
<evidence type="ECO:0000313" key="1">
    <source>
        <dbReference type="EMBL" id="XCH30380.1"/>
    </source>
</evidence>
<dbReference type="AlphaFoldDB" id="A0AAU8G194"/>
<dbReference type="RefSeq" id="WP_353708314.1">
    <property type="nucleotide sequence ID" value="NZ_CP159290.1"/>
</dbReference>
<accession>A0AAU8G194</accession>
<organism evidence="1">
    <name type="scientific">Cellulosimicrobium sp. ES-005</name>
    <dbReference type="NCBI Taxonomy" id="3163031"/>
    <lineage>
        <taxon>Bacteria</taxon>
        <taxon>Bacillati</taxon>
        <taxon>Actinomycetota</taxon>
        <taxon>Actinomycetes</taxon>
        <taxon>Micrococcales</taxon>
        <taxon>Promicromonosporaceae</taxon>
        <taxon>Cellulosimicrobium</taxon>
    </lineage>
</organism>
<dbReference type="GO" id="GO:0003677">
    <property type="term" value="F:DNA binding"/>
    <property type="evidence" value="ECO:0007669"/>
    <property type="project" value="InterPro"/>
</dbReference>
<sequence>MDALEFPSTRAGRRSSSRVLDPLDAARASIGTTVTPHDFRPTVATQVVNLTMIGNAAALLGHACKGGRPSRAS</sequence>
<dbReference type="InterPro" id="IPR011010">
    <property type="entry name" value="DNA_brk_join_enz"/>
</dbReference>
<dbReference type="SUPFAM" id="SSF56349">
    <property type="entry name" value="DNA breaking-rejoining enzymes"/>
    <property type="match status" value="1"/>
</dbReference>
<protein>
    <submittedName>
        <fullName evidence="1">Uncharacterized protein</fullName>
    </submittedName>
</protein>
<dbReference type="EMBL" id="CP159290">
    <property type="protein sequence ID" value="XCH30380.1"/>
    <property type="molecule type" value="Genomic_DNA"/>
</dbReference>